<dbReference type="AlphaFoldDB" id="A0A8T1U7A3"/>
<accession>A0A8T1U7A3</accession>
<evidence type="ECO:0000313" key="1">
    <source>
        <dbReference type="EMBL" id="KAG6956994.1"/>
    </source>
</evidence>
<dbReference type="OrthoDB" id="127383at2759"/>
<protein>
    <recommendedName>
        <fullName evidence="3">P-loop containing nucleoside triphosphate hydrolase</fullName>
    </recommendedName>
</protein>
<organism evidence="1 2">
    <name type="scientific">Phytophthora cactorum</name>
    <dbReference type="NCBI Taxonomy" id="29920"/>
    <lineage>
        <taxon>Eukaryota</taxon>
        <taxon>Sar</taxon>
        <taxon>Stramenopiles</taxon>
        <taxon>Oomycota</taxon>
        <taxon>Peronosporomycetes</taxon>
        <taxon>Peronosporales</taxon>
        <taxon>Peronosporaceae</taxon>
        <taxon>Phytophthora</taxon>
    </lineage>
</organism>
<comment type="caution">
    <text evidence="1">The sequence shown here is derived from an EMBL/GenBank/DDBJ whole genome shotgun (WGS) entry which is preliminary data.</text>
</comment>
<name>A0A8T1U7A3_9STRA</name>
<dbReference type="Proteomes" id="UP000688947">
    <property type="component" value="Unassembled WGS sequence"/>
</dbReference>
<sequence length="162" mass="17864">MPVMFTRKHPSLSGFGMISNGTLVTVVGFWPPSSEVKLSKLPNLSQATIMVKQFPIVPAFACTTEKLQGKMCHQGVVVSCLTQSGGVSSQTIYVALSRTTTLAKLTLTEPLTTDYIAKFDPDPAAATEMQRLIALICEPPYTPLKQHVRSHQWRSHQNVRQH</sequence>
<reference evidence="1" key="1">
    <citation type="submission" date="2021-01" db="EMBL/GenBank/DDBJ databases">
        <title>Phytophthora aleatoria, a newly-described species from Pinus radiata is distinct from Phytophthora cactorum isolates based on comparative genomics.</title>
        <authorList>
            <person name="Mcdougal R."/>
            <person name="Panda P."/>
            <person name="Williams N."/>
            <person name="Studholme D.J."/>
        </authorList>
    </citation>
    <scope>NUCLEOTIDE SEQUENCE</scope>
    <source>
        <strain evidence="1">NZFS 3830</strain>
    </source>
</reference>
<evidence type="ECO:0008006" key="3">
    <source>
        <dbReference type="Google" id="ProtNLM"/>
    </source>
</evidence>
<gene>
    <name evidence="1" type="ORF">JG687_00010264</name>
</gene>
<evidence type="ECO:0000313" key="2">
    <source>
        <dbReference type="Proteomes" id="UP000688947"/>
    </source>
</evidence>
<dbReference type="EMBL" id="JAENGZ010000573">
    <property type="protein sequence ID" value="KAG6956994.1"/>
    <property type="molecule type" value="Genomic_DNA"/>
</dbReference>
<proteinExistence type="predicted"/>